<organism evidence="1 2">
    <name type="scientific">Methanosarcina mazei LYC</name>
    <dbReference type="NCBI Taxonomy" id="1434114"/>
    <lineage>
        <taxon>Archaea</taxon>
        <taxon>Methanobacteriati</taxon>
        <taxon>Methanobacteriota</taxon>
        <taxon>Stenosarchaea group</taxon>
        <taxon>Methanomicrobia</taxon>
        <taxon>Methanosarcinales</taxon>
        <taxon>Methanosarcinaceae</taxon>
        <taxon>Methanosarcina</taxon>
    </lineage>
</organism>
<proteinExistence type="predicted"/>
<dbReference type="Proteomes" id="UP000033063">
    <property type="component" value="Chromosome"/>
</dbReference>
<gene>
    <name evidence="1" type="ORF">MSMAL_1054</name>
</gene>
<protein>
    <submittedName>
        <fullName evidence="1">Uncharacterized protein</fullName>
    </submittedName>
</protein>
<evidence type="ECO:0000313" key="1">
    <source>
        <dbReference type="EMBL" id="AKB67597.1"/>
    </source>
</evidence>
<dbReference type="PATRIC" id="fig|1434114.4.peg.1309"/>
<dbReference type="EMBL" id="CP009513">
    <property type="protein sequence ID" value="AKB67597.1"/>
    <property type="molecule type" value="Genomic_DNA"/>
</dbReference>
<accession>A0A0E3WN07</accession>
<dbReference type="AlphaFoldDB" id="A0A0E3WN07"/>
<name>A0A0E3WN07_METMZ</name>
<evidence type="ECO:0000313" key="2">
    <source>
        <dbReference type="Proteomes" id="UP000033063"/>
    </source>
</evidence>
<sequence>MASAPAAIYFKSRRGRHYQQSVLCKAKAYLGFDSRGRLQMSFVGNTHSESVKIVVSKYNLLQLILFHLTLRPIQKSSKQTQIWTGREILKRNGIASIDLDKMNLDEINCEVQRVRTLLEEFIQSVANKKEQEVAQAQFIRLVEAQYKVSVLQEIEDTRRLLEALQPQKEARKKETMDKNQLQIIESESNKNLHYLSGTWKKTKKKK</sequence>
<dbReference type="HOGENOM" id="CLU_1207619_0_0_2"/>
<reference evidence="1 2" key="1">
    <citation type="submission" date="2014-07" db="EMBL/GenBank/DDBJ databases">
        <title>Methanogenic archaea and the global carbon cycle.</title>
        <authorList>
            <person name="Henriksen J.R."/>
            <person name="Luke J."/>
            <person name="Reinhart S."/>
            <person name="Benedict M.N."/>
            <person name="Youngblut N.D."/>
            <person name="Metcalf M.E."/>
            <person name="Whitaker R.J."/>
            <person name="Metcalf W.W."/>
        </authorList>
    </citation>
    <scope>NUCLEOTIDE SEQUENCE [LARGE SCALE GENOMIC DNA]</scope>
    <source>
        <strain evidence="1 2">LYC</strain>
    </source>
</reference>